<reference evidence="2" key="3">
    <citation type="submission" date="2025-08" db="UniProtKB">
        <authorList>
            <consortium name="RefSeq"/>
        </authorList>
    </citation>
    <scope>IDENTIFICATION</scope>
    <source>
        <strain evidence="2">CBS 342.82</strain>
    </source>
</reference>
<gene>
    <name evidence="2" type="ORF">K489DRAFT_380209</name>
</gene>
<organism evidence="2">
    <name type="scientific">Dissoconium aciculare CBS 342.82</name>
    <dbReference type="NCBI Taxonomy" id="1314786"/>
    <lineage>
        <taxon>Eukaryota</taxon>
        <taxon>Fungi</taxon>
        <taxon>Dikarya</taxon>
        <taxon>Ascomycota</taxon>
        <taxon>Pezizomycotina</taxon>
        <taxon>Dothideomycetes</taxon>
        <taxon>Dothideomycetidae</taxon>
        <taxon>Mycosphaerellales</taxon>
        <taxon>Dissoconiaceae</taxon>
        <taxon>Dissoconium</taxon>
    </lineage>
</organism>
<dbReference type="Proteomes" id="UP000504637">
    <property type="component" value="Unplaced"/>
</dbReference>
<accession>A0A6J3M4J7</accession>
<evidence type="ECO:0000313" key="1">
    <source>
        <dbReference type="Proteomes" id="UP000504637"/>
    </source>
</evidence>
<proteinExistence type="predicted"/>
<keyword evidence="1" id="KW-1185">Reference proteome</keyword>
<protein>
    <submittedName>
        <fullName evidence="2">Uncharacterized protein</fullName>
    </submittedName>
</protein>
<evidence type="ECO:0000313" key="2">
    <source>
        <dbReference type="RefSeq" id="XP_033459869.1"/>
    </source>
</evidence>
<sequence length="86" mass="9835">MFVCKSLTAMHNIQQVVVCAAFPTDVKWKDARRSWNSKACDVERLPLKVVSMLVIWPDDTTSPEFSIQLANECLSHRKSVRKLSRS</sequence>
<dbReference type="GeneID" id="54362633"/>
<name>A0A6J3M4J7_9PEZI</name>
<dbReference type="AlphaFoldDB" id="A0A6J3M4J7"/>
<reference evidence="2" key="1">
    <citation type="submission" date="2020-01" db="EMBL/GenBank/DDBJ databases">
        <authorList>
            <consortium name="DOE Joint Genome Institute"/>
            <person name="Haridas S."/>
            <person name="Albert R."/>
            <person name="Binder M."/>
            <person name="Bloem J."/>
            <person name="Labutti K."/>
            <person name="Salamov A."/>
            <person name="Andreopoulos B."/>
            <person name="Baker S.E."/>
            <person name="Barry K."/>
            <person name="Bills G."/>
            <person name="Bluhm B.H."/>
            <person name="Cannon C."/>
            <person name="Castanera R."/>
            <person name="Culley D.E."/>
            <person name="Daum C."/>
            <person name="Ezra D."/>
            <person name="Gonzalez J.B."/>
            <person name="Henrissat B."/>
            <person name="Kuo A."/>
            <person name="Liang C."/>
            <person name="Lipzen A."/>
            <person name="Lutzoni F."/>
            <person name="Magnuson J."/>
            <person name="Mondo S."/>
            <person name="Nolan M."/>
            <person name="Ohm R."/>
            <person name="Pangilinan J."/>
            <person name="Park H.-J."/>
            <person name="Ramirez L."/>
            <person name="Alfaro M."/>
            <person name="Sun H."/>
            <person name="Tritt A."/>
            <person name="Yoshinaga Y."/>
            <person name="Zwiers L.-H."/>
            <person name="Turgeon B.G."/>
            <person name="Goodwin S.B."/>
            <person name="Spatafora J.W."/>
            <person name="Crous P.W."/>
            <person name="Grigoriev I.V."/>
        </authorList>
    </citation>
    <scope>NUCLEOTIDE SEQUENCE</scope>
    <source>
        <strain evidence="2">CBS 342.82</strain>
    </source>
</reference>
<dbReference type="RefSeq" id="XP_033459869.1">
    <property type="nucleotide sequence ID" value="XM_033604833.1"/>
</dbReference>
<reference evidence="2" key="2">
    <citation type="submission" date="2020-04" db="EMBL/GenBank/DDBJ databases">
        <authorList>
            <consortium name="NCBI Genome Project"/>
        </authorList>
    </citation>
    <scope>NUCLEOTIDE SEQUENCE</scope>
    <source>
        <strain evidence="2">CBS 342.82</strain>
    </source>
</reference>